<accession>A0ABD3ABN7</accession>
<protein>
    <submittedName>
        <fullName evidence="2">Uncharacterized protein</fullName>
    </submittedName>
</protein>
<organism evidence="2 3">
    <name type="scientific">Cinchona calisaya</name>
    <dbReference type="NCBI Taxonomy" id="153742"/>
    <lineage>
        <taxon>Eukaryota</taxon>
        <taxon>Viridiplantae</taxon>
        <taxon>Streptophyta</taxon>
        <taxon>Embryophyta</taxon>
        <taxon>Tracheophyta</taxon>
        <taxon>Spermatophyta</taxon>
        <taxon>Magnoliopsida</taxon>
        <taxon>eudicotyledons</taxon>
        <taxon>Gunneridae</taxon>
        <taxon>Pentapetalae</taxon>
        <taxon>asterids</taxon>
        <taxon>lamiids</taxon>
        <taxon>Gentianales</taxon>
        <taxon>Rubiaceae</taxon>
        <taxon>Cinchonoideae</taxon>
        <taxon>Cinchoneae</taxon>
        <taxon>Cinchona</taxon>
    </lineage>
</organism>
<name>A0ABD3ABN7_9GENT</name>
<evidence type="ECO:0000313" key="2">
    <source>
        <dbReference type="EMBL" id="KAL3527897.1"/>
    </source>
</evidence>
<proteinExistence type="predicted"/>
<gene>
    <name evidence="2" type="ORF">ACH5RR_012553</name>
</gene>
<dbReference type="AlphaFoldDB" id="A0ABD3ABN7"/>
<reference evidence="2 3" key="1">
    <citation type="submission" date="2024-11" db="EMBL/GenBank/DDBJ databases">
        <title>A near-complete genome assembly of Cinchona calisaya.</title>
        <authorList>
            <person name="Lian D.C."/>
            <person name="Zhao X.W."/>
            <person name="Wei L."/>
        </authorList>
    </citation>
    <scope>NUCLEOTIDE SEQUENCE [LARGE SCALE GENOMIC DNA]</scope>
    <source>
        <tissue evidence="2">Nenye</tissue>
    </source>
</reference>
<keyword evidence="3" id="KW-1185">Reference proteome</keyword>
<evidence type="ECO:0000256" key="1">
    <source>
        <dbReference type="SAM" id="MobiDB-lite"/>
    </source>
</evidence>
<feature type="region of interest" description="Disordered" evidence="1">
    <location>
        <begin position="100"/>
        <end position="131"/>
    </location>
</feature>
<comment type="caution">
    <text evidence="2">The sequence shown here is derived from an EMBL/GenBank/DDBJ whole genome shotgun (WGS) entry which is preliminary data.</text>
</comment>
<evidence type="ECO:0000313" key="3">
    <source>
        <dbReference type="Proteomes" id="UP001630127"/>
    </source>
</evidence>
<dbReference type="Proteomes" id="UP001630127">
    <property type="component" value="Unassembled WGS sequence"/>
</dbReference>
<dbReference type="EMBL" id="JBJUIK010000005">
    <property type="protein sequence ID" value="KAL3527897.1"/>
    <property type="molecule type" value="Genomic_DNA"/>
</dbReference>
<sequence length="131" mass="13520">MPSRMGFLVAVSSIGQSQMTAKLSAVSPAVAASIAPPGAVTDTMESYQAAVSSTAVLESTLESTANSLEAVIPIFPSIASTGAARYWDLHWRGVVGKAKVPPAAAEGRKSKTQMACTGRQAIRNGSPEEEI</sequence>